<dbReference type="SUPFAM" id="SSF81301">
    <property type="entry name" value="Nucleotidyltransferase"/>
    <property type="match status" value="1"/>
</dbReference>
<evidence type="ECO:0000313" key="4">
    <source>
        <dbReference type="Proteomes" id="UP000657421"/>
    </source>
</evidence>
<feature type="domain" description="RelA/SpoT" evidence="2">
    <location>
        <begin position="65"/>
        <end position="208"/>
    </location>
</feature>
<organism evidence="3 4">
    <name type="scientific">Jingyaoa shaoxingensis</name>
    <dbReference type="NCBI Taxonomy" id="2763671"/>
    <lineage>
        <taxon>Bacteria</taxon>
        <taxon>Bacillati</taxon>
        <taxon>Bacillota</taxon>
        <taxon>Clostridia</taxon>
        <taxon>Lachnospirales</taxon>
        <taxon>Lachnospiraceae</taxon>
        <taxon>Jingyaoa</taxon>
    </lineage>
</organism>
<dbReference type="PANTHER" id="PTHR41773:SF1">
    <property type="entry name" value="RELA_SPOT DOMAIN-CONTAINING PROTEIN"/>
    <property type="match status" value="1"/>
</dbReference>
<dbReference type="InterPro" id="IPR043519">
    <property type="entry name" value="NT_sf"/>
</dbReference>
<accession>A0ABR7NCG6</accession>
<dbReference type="InterPro" id="IPR007685">
    <property type="entry name" value="RelA_SpoT"/>
</dbReference>
<evidence type="ECO:0000256" key="1">
    <source>
        <dbReference type="ARBA" id="ARBA00004976"/>
    </source>
</evidence>
<keyword evidence="4" id="KW-1185">Reference proteome</keyword>
<dbReference type="Pfam" id="PF04607">
    <property type="entry name" value="RelA_SpoT"/>
    <property type="match status" value="1"/>
</dbReference>
<name>A0ABR7NCG6_9FIRM</name>
<protein>
    <recommendedName>
        <fullName evidence="2">RelA/SpoT domain-containing protein</fullName>
    </recommendedName>
</protein>
<evidence type="ECO:0000313" key="3">
    <source>
        <dbReference type="EMBL" id="MBC8574019.1"/>
    </source>
</evidence>
<proteinExistence type="predicted"/>
<sequence>MLDKEEFFKEYKVEQEFLCSGLKWEVLEEIYDDYCRRQPEVEEYCGRFAEYFLDGMKMPIHSIRTRAKEPKHLIEKIIRKRGKYQNKKYLNINVDNYLDIVQDLVGARVLILAKEEWEGVFDWITERFQTNATDECYLAEPPVAYTRYGDRDIFGDKIYREHTDRGYRSQHYIIRFEKYFCEVQVRTLAEEVYGEFDHRVKYPYRNENHFLLRYTNTVAQLADSIDEIISTCFEMGEQGWENCAQYYSGDTYADWRHISQPDTSERKEEKIQREKSRDTVIDASAYLNSVILRREKKYAK</sequence>
<dbReference type="Proteomes" id="UP000657421">
    <property type="component" value="Unassembled WGS sequence"/>
</dbReference>
<dbReference type="Gene3D" id="3.30.460.10">
    <property type="entry name" value="Beta Polymerase, domain 2"/>
    <property type="match status" value="1"/>
</dbReference>
<comment type="pathway">
    <text evidence="1">Purine metabolism; ppGpp biosynthesis; ppGpp from GTP: step 1/2.</text>
</comment>
<gene>
    <name evidence="3" type="ORF">H8716_13145</name>
</gene>
<evidence type="ECO:0000259" key="2">
    <source>
        <dbReference type="SMART" id="SM00954"/>
    </source>
</evidence>
<reference evidence="3 4" key="1">
    <citation type="submission" date="2020-08" db="EMBL/GenBank/DDBJ databases">
        <title>Genome public.</title>
        <authorList>
            <person name="Liu C."/>
            <person name="Sun Q."/>
        </authorList>
    </citation>
    <scope>NUCLEOTIDE SEQUENCE [LARGE SCALE GENOMIC DNA]</scope>
    <source>
        <strain evidence="3 4">NSJ-46</strain>
    </source>
</reference>
<dbReference type="RefSeq" id="WP_249309497.1">
    <property type="nucleotide sequence ID" value="NZ_JACRSZ010000014.1"/>
</dbReference>
<comment type="caution">
    <text evidence="3">The sequence shown here is derived from an EMBL/GenBank/DDBJ whole genome shotgun (WGS) entry which is preliminary data.</text>
</comment>
<dbReference type="CDD" id="cd05399">
    <property type="entry name" value="NT_Rel-Spo_like"/>
    <property type="match status" value="1"/>
</dbReference>
<dbReference type="PANTHER" id="PTHR41773">
    <property type="entry name" value="GTP PYROPHOSPHATASE-RELATED"/>
    <property type="match status" value="1"/>
</dbReference>
<dbReference type="SMART" id="SM00954">
    <property type="entry name" value="RelA_SpoT"/>
    <property type="match status" value="1"/>
</dbReference>
<dbReference type="EMBL" id="JACRSZ010000014">
    <property type="protein sequence ID" value="MBC8574019.1"/>
    <property type="molecule type" value="Genomic_DNA"/>
</dbReference>